<reference evidence="1" key="1">
    <citation type="submission" date="2023-10" db="EMBL/GenBank/DDBJ databases">
        <title>Genome assembly of Pristionchus species.</title>
        <authorList>
            <person name="Yoshida K."/>
            <person name="Sommer R.J."/>
        </authorList>
    </citation>
    <scope>NUCLEOTIDE SEQUENCE</scope>
    <source>
        <strain evidence="1">RS0144</strain>
    </source>
</reference>
<evidence type="ECO:0000313" key="1">
    <source>
        <dbReference type="EMBL" id="GMS90657.1"/>
    </source>
</evidence>
<accession>A0AAV5T4Z3</accession>
<feature type="non-terminal residue" evidence="1">
    <location>
        <position position="94"/>
    </location>
</feature>
<organism evidence="1 2">
    <name type="scientific">Pristionchus entomophagus</name>
    <dbReference type="NCBI Taxonomy" id="358040"/>
    <lineage>
        <taxon>Eukaryota</taxon>
        <taxon>Metazoa</taxon>
        <taxon>Ecdysozoa</taxon>
        <taxon>Nematoda</taxon>
        <taxon>Chromadorea</taxon>
        <taxon>Rhabditida</taxon>
        <taxon>Rhabditina</taxon>
        <taxon>Diplogasteromorpha</taxon>
        <taxon>Diplogasteroidea</taxon>
        <taxon>Neodiplogasteridae</taxon>
        <taxon>Pristionchus</taxon>
    </lineage>
</organism>
<gene>
    <name evidence="1" type="ORF">PENTCL1PPCAC_12832</name>
</gene>
<evidence type="ECO:0000313" key="2">
    <source>
        <dbReference type="Proteomes" id="UP001432027"/>
    </source>
</evidence>
<dbReference type="EMBL" id="BTSX01000003">
    <property type="protein sequence ID" value="GMS90657.1"/>
    <property type="molecule type" value="Genomic_DNA"/>
</dbReference>
<sequence>SRWARESTRKFNQDDASYGMAAERERARRILDYVMSELTWAVMTPDLPYTPEEQRVRAAEEEAGRADDHRRLTNIKNVLEIRRSDFMDDSEDEE</sequence>
<keyword evidence="2" id="KW-1185">Reference proteome</keyword>
<name>A0AAV5T4Z3_9BILA</name>
<feature type="non-terminal residue" evidence="1">
    <location>
        <position position="1"/>
    </location>
</feature>
<dbReference type="Proteomes" id="UP001432027">
    <property type="component" value="Unassembled WGS sequence"/>
</dbReference>
<protein>
    <submittedName>
        <fullName evidence="1">Uncharacterized protein</fullName>
    </submittedName>
</protein>
<comment type="caution">
    <text evidence="1">The sequence shown here is derived from an EMBL/GenBank/DDBJ whole genome shotgun (WGS) entry which is preliminary data.</text>
</comment>
<dbReference type="AlphaFoldDB" id="A0AAV5T4Z3"/>
<proteinExistence type="predicted"/>